<keyword evidence="2" id="KW-1133">Transmembrane helix</keyword>
<keyword evidence="2" id="KW-0812">Transmembrane</keyword>
<feature type="transmembrane region" description="Helical" evidence="2">
    <location>
        <begin position="120"/>
        <end position="144"/>
    </location>
</feature>
<evidence type="ECO:0000256" key="2">
    <source>
        <dbReference type="SAM" id="Phobius"/>
    </source>
</evidence>
<dbReference type="AlphaFoldDB" id="A0A853DBQ1"/>
<name>A0A853DBQ1_9MICO</name>
<organism evidence="3 4">
    <name type="scientific">Allobranchiibius huperziae</name>
    <dbReference type="NCBI Taxonomy" id="1874116"/>
    <lineage>
        <taxon>Bacteria</taxon>
        <taxon>Bacillati</taxon>
        <taxon>Actinomycetota</taxon>
        <taxon>Actinomycetes</taxon>
        <taxon>Micrococcales</taxon>
        <taxon>Dermacoccaceae</taxon>
        <taxon>Allobranchiibius</taxon>
    </lineage>
</organism>
<evidence type="ECO:0000313" key="4">
    <source>
        <dbReference type="Proteomes" id="UP000571817"/>
    </source>
</evidence>
<feature type="transmembrane region" description="Helical" evidence="2">
    <location>
        <begin position="150"/>
        <end position="171"/>
    </location>
</feature>
<evidence type="ECO:0000313" key="3">
    <source>
        <dbReference type="EMBL" id="NYJ74358.1"/>
    </source>
</evidence>
<dbReference type="EMBL" id="JACCFW010000001">
    <property type="protein sequence ID" value="NYJ74358.1"/>
    <property type="molecule type" value="Genomic_DNA"/>
</dbReference>
<comment type="caution">
    <text evidence="3">The sequence shown here is derived from an EMBL/GenBank/DDBJ whole genome shotgun (WGS) entry which is preliminary data.</text>
</comment>
<protein>
    <submittedName>
        <fullName evidence="3">NAD/NADP transhydrogenase beta subunit</fullName>
    </submittedName>
</protein>
<accession>A0A853DBQ1</accession>
<proteinExistence type="predicted"/>
<dbReference type="RefSeq" id="WP_179480179.1">
    <property type="nucleotide sequence ID" value="NZ_JACCFW010000001.1"/>
</dbReference>
<feature type="transmembrane region" description="Helical" evidence="2">
    <location>
        <begin position="41"/>
        <end position="58"/>
    </location>
</feature>
<reference evidence="3 4" key="1">
    <citation type="submission" date="2020-07" db="EMBL/GenBank/DDBJ databases">
        <title>Sequencing the genomes of 1000 actinobacteria strains.</title>
        <authorList>
            <person name="Klenk H.-P."/>
        </authorList>
    </citation>
    <scope>NUCLEOTIDE SEQUENCE [LARGE SCALE GENOMIC DNA]</scope>
    <source>
        <strain evidence="3 4">DSM 29531</strain>
    </source>
</reference>
<dbReference type="Proteomes" id="UP000571817">
    <property type="component" value="Unassembled WGS sequence"/>
</dbReference>
<sequence>MSDDGGQGRDTSGYGAMPQEHIGLGKPVTSVPKPLDMAVKLMYLGAALTLIGLIYSAFNTGRVHDALVKSNDKKTGNAHLSASAIDTAAHVIVIVSVVIGVLTMLIWIAMAVLNRQGRNWARIVATVLFGLSAVSFLYTVIAVASQGGGSLSVVVSVLNFLIGLAAVVLMWRPESSAYYHRNDNRQQQYA</sequence>
<keyword evidence="2" id="KW-0472">Membrane</keyword>
<feature type="transmembrane region" description="Helical" evidence="2">
    <location>
        <begin position="88"/>
        <end position="113"/>
    </location>
</feature>
<feature type="region of interest" description="Disordered" evidence="1">
    <location>
        <begin position="1"/>
        <end position="21"/>
    </location>
</feature>
<evidence type="ECO:0000256" key="1">
    <source>
        <dbReference type="SAM" id="MobiDB-lite"/>
    </source>
</evidence>
<gene>
    <name evidence="3" type="ORF">HNR15_001321</name>
</gene>
<keyword evidence="4" id="KW-1185">Reference proteome</keyword>